<keyword evidence="4 7" id="KW-1133">Transmembrane helix</keyword>
<comment type="similarity">
    <text evidence="7">Belongs to the CrgA family.</text>
</comment>
<accession>A0A1H9XPG3</accession>
<comment type="subcellular location">
    <subcellularLocation>
        <location evidence="7">Cell membrane</location>
        <topology evidence="7">Multi-pass membrane protein</topology>
    </subcellularLocation>
</comment>
<evidence type="ECO:0000256" key="4">
    <source>
        <dbReference type="ARBA" id="ARBA00022989"/>
    </source>
</evidence>
<dbReference type="InterPro" id="IPR009619">
    <property type="entry name" value="CrgA"/>
</dbReference>
<dbReference type="GO" id="GO:0051301">
    <property type="term" value="P:cell division"/>
    <property type="evidence" value="ECO:0007669"/>
    <property type="project" value="UniProtKB-UniRule"/>
</dbReference>
<evidence type="ECO:0000256" key="7">
    <source>
        <dbReference type="HAMAP-Rule" id="MF_00631"/>
    </source>
</evidence>
<dbReference type="GO" id="GO:0005886">
    <property type="term" value="C:plasma membrane"/>
    <property type="evidence" value="ECO:0007669"/>
    <property type="project" value="UniProtKB-SubCell"/>
</dbReference>
<dbReference type="Pfam" id="PF06781">
    <property type="entry name" value="CrgA"/>
    <property type="match status" value="1"/>
</dbReference>
<sequence length="82" mass="9300">MPESKGREKRAYTPPAKPKKAKVGNPPWFVPVMLGLMILGLIWVVTFYISGQQYPVQAWGRWNLGVGFGLMMAGFAMTTRWR</sequence>
<dbReference type="AlphaFoldDB" id="A0A1H9XPG3"/>
<dbReference type="EMBL" id="FOHB01000010">
    <property type="protein sequence ID" value="SES48050.1"/>
    <property type="molecule type" value="Genomic_DNA"/>
</dbReference>
<keyword evidence="2 7" id="KW-0132">Cell division</keyword>
<proteinExistence type="inferred from homology"/>
<keyword evidence="6 7" id="KW-0131">Cell cycle</keyword>
<evidence type="ECO:0000256" key="8">
    <source>
        <dbReference type="SAM" id="MobiDB-lite"/>
    </source>
</evidence>
<organism evidence="9 10">
    <name type="scientific">Pedococcus cremeus</name>
    <dbReference type="NCBI Taxonomy" id="587636"/>
    <lineage>
        <taxon>Bacteria</taxon>
        <taxon>Bacillati</taxon>
        <taxon>Actinomycetota</taxon>
        <taxon>Actinomycetes</taxon>
        <taxon>Micrococcales</taxon>
        <taxon>Intrasporangiaceae</taxon>
        <taxon>Pedococcus</taxon>
    </lineage>
</organism>
<keyword evidence="3 7" id="KW-0812">Transmembrane</keyword>
<keyword evidence="1 7" id="KW-1003">Cell membrane</keyword>
<feature type="compositionally biased region" description="Basic and acidic residues" evidence="8">
    <location>
        <begin position="1"/>
        <end position="11"/>
    </location>
</feature>
<gene>
    <name evidence="7" type="primary">crgA</name>
    <name evidence="9" type="ORF">SAMN05216199_0028</name>
</gene>
<evidence type="ECO:0000256" key="5">
    <source>
        <dbReference type="ARBA" id="ARBA00023136"/>
    </source>
</evidence>
<comment type="function">
    <text evidence="7">Involved in cell division.</text>
</comment>
<dbReference type="HAMAP" id="MF_00631">
    <property type="entry name" value="CrgA"/>
    <property type="match status" value="1"/>
</dbReference>
<feature type="region of interest" description="Disordered" evidence="8">
    <location>
        <begin position="1"/>
        <end position="21"/>
    </location>
</feature>
<dbReference type="Proteomes" id="UP000199019">
    <property type="component" value="Unassembled WGS sequence"/>
</dbReference>
<protein>
    <recommendedName>
        <fullName evidence="7">Cell division protein CrgA</fullName>
    </recommendedName>
</protein>
<dbReference type="STRING" id="587636.SAMN05216199_0028"/>
<evidence type="ECO:0000256" key="3">
    <source>
        <dbReference type="ARBA" id="ARBA00022692"/>
    </source>
</evidence>
<keyword evidence="5 7" id="KW-0472">Membrane</keyword>
<feature type="transmembrane region" description="Helical" evidence="7">
    <location>
        <begin position="28"/>
        <end position="50"/>
    </location>
</feature>
<evidence type="ECO:0000256" key="1">
    <source>
        <dbReference type="ARBA" id="ARBA00022475"/>
    </source>
</evidence>
<evidence type="ECO:0000256" key="2">
    <source>
        <dbReference type="ARBA" id="ARBA00022618"/>
    </source>
</evidence>
<evidence type="ECO:0000256" key="6">
    <source>
        <dbReference type="ARBA" id="ARBA00023306"/>
    </source>
</evidence>
<reference evidence="10" key="1">
    <citation type="submission" date="2016-10" db="EMBL/GenBank/DDBJ databases">
        <authorList>
            <person name="Varghese N."/>
            <person name="Submissions S."/>
        </authorList>
    </citation>
    <scope>NUCLEOTIDE SEQUENCE [LARGE SCALE GENOMIC DNA]</scope>
    <source>
        <strain evidence="10">CGMCC 1.6963</strain>
    </source>
</reference>
<name>A0A1H9XPG3_9MICO</name>
<keyword evidence="10" id="KW-1185">Reference proteome</keyword>
<feature type="transmembrane region" description="Helical" evidence="7">
    <location>
        <begin position="62"/>
        <end position="81"/>
    </location>
</feature>
<evidence type="ECO:0000313" key="10">
    <source>
        <dbReference type="Proteomes" id="UP000199019"/>
    </source>
</evidence>
<evidence type="ECO:0000313" key="9">
    <source>
        <dbReference type="EMBL" id="SES48050.1"/>
    </source>
</evidence>